<evidence type="ECO:0000256" key="7">
    <source>
        <dbReference type="ARBA" id="ARBA00034754"/>
    </source>
</evidence>
<comment type="catalytic activity">
    <reaction evidence="8">
        <text>DNA(n) + a 2'-deoxyribonucleoside 5'-triphosphate = DNA(n+1) + diphosphate</text>
        <dbReference type="Rhea" id="RHEA:22508"/>
        <dbReference type="Rhea" id="RHEA-COMP:17339"/>
        <dbReference type="Rhea" id="RHEA-COMP:17340"/>
        <dbReference type="ChEBI" id="CHEBI:33019"/>
        <dbReference type="ChEBI" id="CHEBI:61560"/>
        <dbReference type="ChEBI" id="CHEBI:173112"/>
        <dbReference type="EC" id="2.7.7.7"/>
    </reaction>
</comment>
<accession>A0A7Y4P6F3</accession>
<protein>
    <recommendedName>
        <fullName evidence="2">DNA polymerase III subunit delta</fullName>
        <ecNumber evidence="1">2.7.7.7</ecNumber>
    </recommendedName>
</protein>
<evidence type="ECO:0000256" key="3">
    <source>
        <dbReference type="ARBA" id="ARBA00022679"/>
    </source>
</evidence>
<organism evidence="11 12">
    <name type="scientific">Pelistega europaea</name>
    <dbReference type="NCBI Taxonomy" id="106147"/>
    <lineage>
        <taxon>Bacteria</taxon>
        <taxon>Pseudomonadati</taxon>
        <taxon>Pseudomonadota</taxon>
        <taxon>Betaproteobacteria</taxon>
        <taxon>Burkholderiales</taxon>
        <taxon>Alcaligenaceae</taxon>
        <taxon>Pelistega</taxon>
    </lineage>
</organism>
<evidence type="ECO:0000313" key="12">
    <source>
        <dbReference type="Proteomes" id="UP000541421"/>
    </source>
</evidence>
<dbReference type="Gene3D" id="1.20.272.10">
    <property type="match status" value="1"/>
</dbReference>
<keyword evidence="12" id="KW-1185">Reference proteome</keyword>
<evidence type="ECO:0000256" key="8">
    <source>
        <dbReference type="ARBA" id="ARBA00049244"/>
    </source>
</evidence>
<dbReference type="NCBIfam" id="TIGR01128">
    <property type="entry name" value="holA"/>
    <property type="match status" value="1"/>
</dbReference>
<dbReference type="GO" id="GO:0003887">
    <property type="term" value="F:DNA-directed DNA polymerase activity"/>
    <property type="evidence" value="ECO:0007669"/>
    <property type="project" value="UniProtKB-KW"/>
</dbReference>
<name>A0A7Y4P6F3_9BURK</name>
<dbReference type="InterPro" id="IPR005790">
    <property type="entry name" value="DNA_polIII_delta"/>
</dbReference>
<dbReference type="GO" id="GO:0009360">
    <property type="term" value="C:DNA polymerase III complex"/>
    <property type="evidence" value="ECO:0007669"/>
    <property type="project" value="InterPro"/>
</dbReference>
<keyword evidence="4 11" id="KW-0548">Nucleotidyltransferase</keyword>
<dbReference type="PANTHER" id="PTHR34388">
    <property type="entry name" value="DNA POLYMERASE III SUBUNIT DELTA"/>
    <property type="match status" value="1"/>
</dbReference>
<evidence type="ECO:0000256" key="2">
    <source>
        <dbReference type="ARBA" id="ARBA00017703"/>
    </source>
</evidence>
<comment type="caution">
    <text evidence="11">The sequence shown here is derived from an EMBL/GenBank/DDBJ whole genome shotgun (WGS) entry which is preliminary data.</text>
</comment>
<keyword evidence="6" id="KW-0239">DNA-directed DNA polymerase</keyword>
<dbReference type="AlphaFoldDB" id="A0A7Y4P6F3"/>
<feature type="domain" description="DNA polymerase III delta subunit-like C-terminal" evidence="10">
    <location>
        <begin position="221"/>
        <end position="322"/>
    </location>
</feature>
<dbReference type="PANTHER" id="PTHR34388:SF1">
    <property type="entry name" value="DNA POLYMERASE III SUBUNIT DELTA"/>
    <property type="match status" value="1"/>
</dbReference>
<dbReference type="Gene3D" id="1.10.8.60">
    <property type="match status" value="1"/>
</dbReference>
<dbReference type="RefSeq" id="WP_171588828.1">
    <property type="nucleotide sequence ID" value="NZ_JABGBO010000006.1"/>
</dbReference>
<dbReference type="Pfam" id="PF21694">
    <property type="entry name" value="DNA_pol3_delta_C"/>
    <property type="match status" value="1"/>
</dbReference>
<evidence type="ECO:0000313" key="11">
    <source>
        <dbReference type="EMBL" id="NOL49859.1"/>
    </source>
</evidence>
<proteinExistence type="inferred from homology"/>
<feature type="domain" description="DNA polymerase III delta N-terminal" evidence="9">
    <location>
        <begin position="25"/>
        <end position="145"/>
    </location>
</feature>
<dbReference type="Proteomes" id="UP000541421">
    <property type="component" value="Unassembled WGS sequence"/>
</dbReference>
<evidence type="ECO:0000256" key="4">
    <source>
        <dbReference type="ARBA" id="ARBA00022695"/>
    </source>
</evidence>
<dbReference type="GO" id="GO:0006261">
    <property type="term" value="P:DNA-templated DNA replication"/>
    <property type="evidence" value="ECO:0007669"/>
    <property type="project" value="TreeGrafter"/>
</dbReference>
<dbReference type="SUPFAM" id="SSF48019">
    <property type="entry name" value="post-AAA+ oligomerization domain-like"/>
    <property type="match status" value="1"/>
</dbReference>
<dbReference type="Pfam" id="PF06144">
    <property type="entry name" value="DNA_pol3_delta"/>
    <property type="match status" value="1"/>
</dbReference>
<dbReference type="Gene3D" id="3.40.50.300">
    <property type="entry name" value="P-loop containing nucleotide triphosphate hydrolases"/>
    <property type="match status" value="1"/>
</dbReference>
<dbReference type="GO" id="GO:0003677">
    <property type="term" value="F:DNA binding"/>
    <property type="evidence" value="ECO:0007669"/>
    <property type="project" value="InterPro"/>
</dbReference>
<gene>
    <name evidence="11" type="primary">holA</name>
    <name evidence="11" type="ORF">HKX40_06890</name>
</gene>
<evidence type="ECO:0000259" key="10">
    <source>
        <dbReference type="Pfam" id="PF21694"/>
    </source>
</evidence>
<dbReference type="EMBL" id="JABGBO010000006">
    <property type="protein sequence ID" value="NOL49859.1"/>
    <property type="molecule type" value="Genomic_DNA"/>
</dbReference>
<evidence type="ECO:0000256" key="1">
    <source>
        <dbReference type="ARBA" id="ARBA00012417"/>
    </source>
</evidence>
<dbReference type="InterPro" id="IPR010372">
    <property type="entry name" value="DNA_pol3_delta_N"/>
</dbReference>
<dbReference type="InterPro" id="IPR027417">
    <property type="entry name" value="P-loop_NTPase"/>
</dbReference>
<keyword evidence="3 11" id="KW-0808">Transferase</keyword>
<evidence type="ECO:0000259" key="9">
    <source>
        <dbReference type="Pfam" id="PF06144"/>
    </source>
</evidence>
<dbReference type="SUPFAM" id="SSF52540">
    <property type="entry name" value="P-loop containing nucleoside triphosphate hydrolases"/>
    <property type="match status" value="1"/>
</dbReference>
<sequence>MAGRIRYDAFNAYLHKLGQKVDPFYCVIGEELLLRNETVDALRQHCRDLGFSERISLVLDANGPWHKIQENLQNTSLFAEQKILEITIPTGKPGRVGSAALIQLAEQVQQGQVSDCTIILNLPKLDKKTLEGKWCKAIFQAATTIDVPQITRPQLPAWIQQRLALQQQHVDKETLDFIVEKVEGNLFAAHQEILKLGMMLPPGQIDFNSVEQAVRDVARFDVFQLTDAMLAGNTKRSVRILQSLEDEGEALPAVLAIISREISTLYTLAQVKRQGGNLNQTMSSLRIFSSRQPLFHSALQRLSLPKLMGLIQHASDIDRLFKGYPVEGRLRDAWQELKRLVAKTAGQGIL</sequence>
<dbReference type="InterPro" id="IPR008921">
    <property type="entry name" value="DNA_pol3_clamp-load_cplx_C"/>
</dbReference>
<dbReference type="InterPro" id="IPR048466">
    <property type="entry name" value="DNA_pol3_delta-like_C"/>
</dbReference>
<evidence type="ECO:0000256" key="5">
    <source>
        <dbReference type="ARBA" id="ARBA00022705"/>
    </source>
</evidence>
<evidence type="ECO:0000256" key="6">
    <source>
        <dbReference type="ARBA" id="ARBA00022932"/>
    </source>
</evidence>
<reference evidence="11 12" key="1">
    <citation type="submission" date="2020-05" db="EMBL/GenBank/DDBJ databases">
        <authorList>
            <person name="Niu N."/>
        </authorList>
    </citation>
    <scope>NUCLEOTIDE SEQUENCE [LARGE SCALE GENOMIC DNA]</scope>
    <source>
        <strain evidence="11 12">LMG10982</strain>
    </source>
</reference>
<comment type="similarity">
    <text evidence="7">Belongs to the DNA polymerase HolA subunit family.</text>
</comment>
<keyword evidence="5" id="KW-0235">DNA replication</keyword>
<dbReference type="EC" id="2.7.7.7" evidence="1"/>
<dbReference type="CDD" id="cd18138">
    <property type="entry name" value="HLD_clamp_pol_III_delta"/>
    <property type="match status" value="1"/>
</dbReference>